<name>A0AAV0H373_9ROSI</name>
<evidence type="ECO:0000256" key="3">
    <source>
        <dbReference type="ARBA" id="ARBA00022963"/>
    </source>
</evidence>
<dbReference type="InterPro" id="IPR051058">
    <property type="entry name" value="GDSL_Est/Lipase"/>
</dbReference>
<dbReference type="GO" id="GO:0016042">
    <property type="term" value="P:lipid catabolic process"/>
    <property type="evidence" value="ECO:0007669"/>
    <property type="project" value="UniProtKB-KW"/>
</dbReference>
<evidence type="ECO:0000313" key="6">
    <source>
        <dbReference type="Proteomes" id="UP001154282"/>
    </source>
</evidence>
<dbReference type="SUPFAM" id="SSF52266">
    <property type="entry name" value="SGNH hydrolase"/>
    <property type="match status" value="1"/>
</dbReference>
<dbReference type="Gene3D" id="3.40.50.1110">
    <property type="entry name" value="SGNH hydrolase"/>
    <property type="match status" value="1"/>
</dbReference>
<organism evidence="5 6">
    <name type="scientific">Linum tenue</name>
    <dbReference type="NCBI Taxonomy" id="586396"/>
    <lineage>
        <taxon>Eukaryota</taxon>
        <taxon>Viridiplantae</taxon>
        <taxon>Streptophyta</taxon>
        <taxon>Embryophyta</taxon>
        <taxon>Tracheophyta</taxon>
        <taxon>Spermatophyta</taxon>
        <taxon>Magnoliopsida</taxon>
        <taxon>eudicotyledons</taxon>
        <taxon>Gunneridae</taxon>
        <taxon>Pentapetalae</taxon>
        <taxon>rosids</taxon>
        <taxon>fabids</taxon>
        <taxon>Malpighiales</taxon>
        <taxon>Linaceae</taxon>
        <taxon>Linum</taxon>
    </lineage>
</organism>
<keyword evidence="3" id="KW-0442">Lipid degradation</keyword>
<evidence type="ECO:0000313" key="5">
    <source>
        <dbReference type="EMBL" id="CAI0379735.1"/>
    </source>
</evidence>
<dbReference type="PANTHER" id="PTHR45648">
    <property type="entry name" value="GDSL LIPASE/ACYLHYDROLASE FAMILY PROTEIN (AFU_ORTHOLOGUE AFUA_4G14700)"/>
    <property type="match status" value="1"/>
</dbReference>
<evidence type="ECO:0000256" key="2">
    <source>
        <dbReference type="ARBA" id="ARBA00022801"/>
    </source>
</evidence>
<keyword evidence="3" id="KW-0443">Lipid metabolism</keyword>
<gene>
    <name evidence="5" type="ORF">LITE_LOCUS2373</name>
</gene>
<accession>A0AAV0H373</accession>
<comment type="similarity">
    <text evidence="1">Belongs to the 'GDSL' lipolytic enzyme family.</text>
</comment>
<sequence length="362" mass="39015">MKMGSAMLMNVVSSGVVLAIALACLSSGASSAPGVDMATAMFVFGDSLVDVGNNNYLPFSLIKADFEHNGLDFASDDQPTGRFCNGKNSADWLAERFGLAMSPPPYLALDANDASSFMAGVSFASGGAHINGSAQDPNQAIGLADQISYYESVSQVLETKMGSTDAKKLLSESVYTFVIGSNDIFFYYRNLEKQTASPSQFVHQMALTLNDQLKRLYDDGARRFVVAGVPSLGCTPKLRVLSSNSDCSEAHNAMAAMYNQQLKSVLADLKADGAVGLNATYEYLDTFAVLQSFVQNPASYGFVEVNAACCGLGDLKAKLPCLPFAMYCDNRNDHVFWDFVHPTEAAAEIIVDSFFKQRSRHL</sequence>
<dbReference type="CDD" id="cd01837">
    <property type="entry name" value="SGNH_plant_lipase_like"/>
    <property type="match status" value="1"/>
</dbReference>
<feature type="signal peptide" evidence="4">
    <location>
        <begin position="1"/>
        <end position="31"/>
    </location>
</feature>
<evidence type="ECO:0008006" key="7">
    <source>
        <dbReference type="Google" id="ProtNLM"/>
    </source>
</evidence>
<feature type="chain" id="PRO_5043381660" description="GDSL esterase/lipase" evidence="4">
    <location>
        <begin position="32"/>
        <end position="362"/>
    </location>
</feature>
<dbReference type="PANTHER" id="PTHR45648:SF106">
    <property type="entry name" value="ANTHER-SPECIFIC PROLINE-RICH PROTEIN APG"/>
    <property type="match status" value="1"/>
</dbReference>
<comment type="caution">
    <text evidence="5">The sequence shown here is derived from an EMBL/GenBank/DDBJ whole genome shotgun (WGS) entry which is preliminary data.</text>
</comment>
<dbReference type="InterPro" id="IPR001087">
    <property type="entry name" value="GDSL"/>
</dbReference>
<dbReference type="Pfam" id="PF00657">
    <property type="entry name" value="Lipase_GDSL"/>
    <property type="match status" value="1"/>
</dbReference>
<dbReference type="PROSITE" id="PS51257">
    <property type="entry name" value="PROKAR_LIPOPROTEIN"/>
    <property type="match status" value="1"/>
</dbReference>
<keyword evidence="4" id="KW-0732">Signal</keyword>
<protein>
    <recommendedName>
        <fullName evidence="7">GDSL esterase/lipase</fullName>
    </recommendedName>
</protein>
<dbReference type="EMBL" id="CAMGYJ010000002">
    <property type="protein sequence ID" value="CAI0379735.1"/>
    <property type="molecule type" value="Genomic_DNA"/>
</dbReference>
<evidence type="ECO:0000256" key="1">
    <source>
        <dbReference type="ARBA" id="ARBA00008668"/>
    </source>
</evidence>
<dbReference type="AlphaFoldDB" id="A0AAV0H373"/>
<reference evidence="5" key="1">
    <citation type="submission" date="2022-08" db="EMBL/GenBank/DDBJ databases">
        <authorList>
            <person name="Gutierrez-Valencia J."/>
        </authorList>
    </citation>
    <scope>NUCLEOTIDE SEQUENCE</scope>
</reference>
<dbReference type="InterPro" id="IPR035669">
    <property type="entry name" value="SGNH_plant_lipase-like"/>
</dbReference>
<dbReference type="InterPro" id="IPR036514">
    <property type="entry name" value="SGNH_hydro_sf"/>
</dbReference>
<keyword evidence="2" id="KW-0378">Hydrolase</keyword>
<proteinExistence type="inferred from homology"/>
<keyword evidence="6" id="KW-1185">Reference proteome</keyword>
<dbReference type="Proteomes" id="UP001154282">
    <property type="component" value="Unassembled WGS sequence"/>
</dbReference>
<evidence type="ECO:0000256" key="4">
    <source>
        <dbReference type="SAM" id="SignalP"/>
    </source>
</evidence>
<dbReference type="GO" id="GO:0016788">
    <property type="term" value="F:hydrolase activity, acting on ester bonds"/>
    <property type="evidence" value="ECO:0007669"/>
    <property type="project" value="InterPro"/>
</dbReference>